<keyword evidence="2" id="KW-1185">Reference proteome</keyword>
<dbReference type="InterPro" id="IPR010775">
    <property type="entry name" value="DUF1365"/>
</dbReference>
<dbReference type="RefSeq" id="WP_204734187.1">
    <property type="nucleotide sequence ID" value="NZ_JAVDWE010000008.1"/>
</dbReference>
<dbReference type="PANTHER" id="PTHR33973:SF4">
    <property type="entry name" value="OS07G0153300 PROTEIN"/>
    <property type="match status" value="1"/>
</dbReference>
<protein>
    <submittedName>
        <fullName evidence="1">DUF1365 family protein</fullName>
    </submittedName>
</protein>
<gene>
    <name evidence="1" type="ORF">J2X09_002994</name>
</gene>
<sequence>MKASTGLPPERVPVAQIGFGQVRHTRHRPSRNAFTYATYFLMLPMRSLRANGPGALARNRRAALSFHDRDHGEGGADSLAWLDGVLQQQGIDDAQGEVWLHTYPRVLGYCFKPVSFWYCHRADGSLRAVLAEVNNTFGERHCYLLDAPRYGEPCEAAKVFHVSPFCPLQGRYRFVFMRTEGATPRTVARIDYFDDALGAEPLLNTSVSGELHPLNARTVRRALWTHPAMTFGVIARIHWQALRLWRQKAPFFRQPPAPGDFVTAAVPAASVEQHVP</sequence>
<comment type="caution">
    <text evidence="1">The sequence shown here is derived from an EMBL/GenBank/DDBJ whole genome shotgun (WGS) entry which is preliminary data.</text>
</comment>
<accession>A0ABU1VCP1</accession>
<proteinExistence type="predicted"/>
<evidence type="ECO:0000313" key="2">
    <source>
        <dbReference type="Proteomes" id="UP001265550"/>
    </source>
</evidence>
<dbReference type="Pfam" id="PF07103">
    <property type="entry name" value="DUF1365"/>
    <property type="match status" value="1"/>
</dbReference>
<reference evidence="1 2" key="1">
    <citation type="submission" date="2023-07" db="EMBL/GenBank/DDBJ databases">
        <title>Sorghum-associated microbial communities from plants grown in Nebraska, USA.</title>
        <authorList>
            <person name="Schachtman D."/>
        </authorList>
    </citation>
    <scope>NUCLEOTIDE SEQUENCE [LARGE SCALE GENOMIC DNA]</scope>
    <source>
        <strain evidence="1 2">BE240</strain>
    </source>
</reference>
<organism evidence="1 2">
    <name type="scientific">Hydrogenophaga laconesensis</name>
    <dbReference type="NCBI Taxonomy" id="1805971"/>
    <lineage>
        <taxon>Bacteria</taxon>
        <taxon>Pseudomonadati</taxon>
        <taxon>Pseudomonadota</taxon>
        <taxon>Betaproteobacteria</taxon>
        <taxon>Burkholderiales</taxon>
        <taxon>Comamonadaceae</taxon>
        <taxon>Hydrogenophaga</taxon>
    </lineage>
</organism>
<dbReference type="EMBL" id="JAVDWE010000008">
    <property type="protein sequence ID" value="MDR7095246.1"/>
    <property type="molecule type" value="Genomic_DNA"/>
</dbReference>
<dbReference type="Proteomes" id="UP001265550">
    <property type="component" value="Unassembled WGS sequence"/>
</dbReference>
<evidence type="ECO:0000313" key="1">
    <source>
        <dbReference type="EMBL" id="MDR7095246.1"/>
    </source>
</evidence>
<dbReference type="PANTHER" id="PTHR33973">
    <property type="entry name" value="OS07G0153300 PROTEIN"/>
    <property type="match status" value="1"/>
</dbReference>
<name>A0ABU1VCP1_9BURK</name>